<proteinExistence type="inferred from homology"/>
<dbReference type="Gene3D" id="3.40.710.10">
    <property type="entry name" value="DD-peptidase/beta-lactamase superfamily"/>
    <property type="match status" value="1"/>
</dbReference>
<evidence type="ECO:0000259" key="6">
    <source>
        <dbReference type="Pfam" id="PF03717"/>
    </source>
</evidence>
<keyword evidence="3" id="KW-0472">Membrane</keyword>
<feature type="domain" description="Penicillin-binding protein dimerisation" evidence="6">
    <location>
        <begin position="73"/>
        <end position="233"/>
    </location>
</feature>
<organism evidence="7 8">
    <name type="scientific">Nocardioides vastitatis</name>
    <dbReference type="NCBI Taxonomy" id="2568655"/>
    <lineage>
        <taxon>Bacteria</taxon>
        <taxon>Bacillati</taxon>
        <taxon>Actinomycetota</taxon>
        <taxon>Actinomycetes</taxon>
        <taxon>Propionibacteriales</taxon>
        <taxon>Nocardioidaceae</taxon>
        <taxon>Nocardioides</taxon>
    </lineage>
</organism>
<feature type="compositionally biased region" description="Basic and acidic residues" evidence="4">
    <location>
        <begin position="12"/>
        <end position="22"/>
    </location>
</feature>
<keyword evidence="8" id="KW-1185">Reference proteome</keyword>
<dbReference type="PANTHER" id="PTHR30627:SF1">
    <property type="entry name" value="PEPTIDOGLYCAN D,D-TRANSPEPTIDASE FTSI"/>
    <property type="match status" value="1"/>
</dbReference>
<comment type="caution">
    <text evidence="7">The sequence shown here is derived from an EMBL/GenBank/DDBJ whole genome shotgun (WGS) entry which is preliminary data.</text>
</comment>
<dbReference type="RefSeq" id="WP_240769751.1">
    <property type="nucleotide sequence ID" value="NZ_JBHSNS010000001.1"/>
</dbReference>
<evidence type="ECO:0000313" key="8">
    <source>
        <dbReference type="Proteomes" id="UP001596072"/>
    </source>
</evidence>
<dbReference type="Pfam" id="PF03717">
    <property type="entry name" value="PBP_dimer"/>
    <property type="match status" value="1"/>
</dbReference>
<evidence type="ECO:0000256" key="4">
    <source>
        <dbReference type="SAM" id="MobiDB-lite"/>
    </source>
</evidence>
<gene>
    <name evidence="7" type="ORF">ACFPQB_05855</name>
</gene>
<dbReference type="Gene3D" id="3.30.450.330">
    <property type="match status" value="1"/>
</dbReference>
<name>A0ABW0ZFP4_9ACTN</name>
<dbReference type="InterPro" id="IPR050515">
    <property type="entry name" value="Beta-lactam/transpept"/>
</dbReference>
<dbReference type="EMBL" id="JBHSNS010000001">
    <property type="protein sequence ID" value="MFC5728434.1"/>
    <property type="molecule type" value="Genomic_DNA"/>
</dbReference>
<dbReference type="Gene3D" id="3.90.1310.10">
    <property type="entry name" value="Penicillin-binding protein 2a (Domain 2)"/>
    <property type="match status" value="1"/>
</dbReference>
<comment type="subcellular location">
    <subcellularLocation>
        <location evidence="1">Membrane</location>
    </subcellularLocation>
</comment>
<evidence type="ECO:0000256" key="3">
    <source>
        <dbReference type="ARBA" id="ARBA00023136"/>
    </source>
</evidence>
<dbReference type="Pfam" id="PF00905">
    <property type="entry name" value="Transpeptidase"/>
    <property type="match status" value="1"/>
</dbReference>
<evidence type="ECO:0000256" key="1">
    <source>
        <dbReference type="ARBA" id="ARBA00004370"/>
    </source>
</evidence>
<sequence length="611" mass="66125">MSRPTPNRRIRRESSRRPRGDLRGSPYRRMHIGFLVIAMVLSVFAARLVQLQGIDPKSYAQMAAAEGSERVTLPATRGEILDRNGEPLAESVDGRMIVADPALTAKLAPELATFLSDRLGVDYFETLERLRIEGSRFQYVARQVPASKAEKVVADAAEKFKDDEDRPFAGLFTERDPLRIYPNADVAANVLGFLGTPKDDGTAQALAGLEDSFDRYLSGKDGEARYEVGAGNQIPLGDNTVTPAVDGRDLRTTIDRDLQWYTQSVLQQTVERSGGESGIAVIMDSRTGDILSLADYPTYDASDPYEFKDETLYKSAALTDVYEPGSVEKVLTISSLVDAGLAFKEQRFRVPGKLHRQDRPIGDYWDHGTIRLTLAGVLAKSSNVGTVLAADQFRRGQLRKYLTRFGLGQRTGLGLGGETKGILPGGADWTSQVEDRIAFGQSLSVNAIQMIAAVNTIANGGVRVDPSLIQGKALTDDGATVGSEAATSRRVISEEAARETMLMMERVVDPDAGVAPRAAVPGYRVAGKTGTAQRVGDTCACYDGSTSVSFAGFAPADDPRFTIYVVVHDPRRGSGGGSVAGPAFSKLMSYTLRRYGVPPTGERPNQTPVEW</sequence>
<feature type="domain" description="Penicillin-binding protein transpeptidase" evidence="5">
    <location>
        <begin position="278"/>
        <end position="588"/>
    </location>
</feature>
<protein>
    <submittedName>
        <fullName evidence="7">Peptidoglycan D,D-transpeptidase FtsI family protein</fullName>
    </submittedName>
</protein>
<evidence type="ECO:0000256" key="2">
    <source>
        <dbReference type="ARBA" id="ARBA00007171"/>
    </source>
</evidence>
<comment type="similarity">
    <text evidence="2">Belongs to the transpeptidase family.</text>
</comment>
<dbReference type="SUPFAM" id="SSF56601">
    <property type="entry name" value="beta-lactamase/transpeptidase-like"/>
    <property type="match status" value="1"/>
</dbReference>
<evidence type="ECO:0000313" key="7">
    <source>
        <dbReference type="EMBL" id="MFC5728434.1"/>
    </source>
</evidence>
<dbReference type="InterPro" id="IPR001460">
    <property type="entry name" value="PCN-bd_Tpept"/>
</dbReference>
<evidence type="ECO:0000259" key="5">
    <source>
        <dbReference type="Pfam" id="PF00905"/>
    </source>
</evidence>
<dbReference type="InterPro" id="IPR012338">
    <property type="entry name" value="Beta-lactam/transpept-like"/>
</dbReference>
<dbReference type="InterPro" id="IPR036138">
    <property type="entry name" value="PBP_dimer_sf"/>
</dbReference>
<dbReference type="InterPro" id="IPR005311">
    <property type="entry name" value="PBP_dimer"/>
</dbReference>
<dbReference type="PANTHER" id="PTHR30627">
    <property type="entry name" value="PEPTIDOGLYCAN D,D-TRANSPEPTIDASE"/>
    <property type="match status" value="1"/>
</dbReference>
<accession>A0ABW0ZFP4</accession>
<feature type="region of interest" description="Disordered" evidence="4">
    <location>
        <begin position="1"/>
        <end position="24"/>
    </location>
</feature>
<dbReference type="SUPFAM" id="SSF56519">
    <property type="entry name" value="Penicillin binding protein dimerisation domain"/>
    <property type="match status" value="1"/>
</dbReference>
<reference evidence="8" key="1">
    <citation type="journal article" date="2019" name="Int. J. Syst. Evol. Microbiol.">
        <title>The Global Catalogue of Microorganisms (GCM) 10K type strain sequencing project: providing services to taxonomists for standard genome sequencing and annotation.</title>
        <authorList>
            <consortium name="The Broad Institute Genomics Platform"/>
            <consortium name="The Broad Institute Genome Sequencing Center for Infectious Disease"/>
            <person name="Wu L."/>
            <person name="Ma J."/>
        </authorList>
    </citation>
    <scope>NUCLEOTIDE SEQUENCE [LARGE SCALE GENOMIC DNA]</scope>
    <source>
        <strain evidence="8">YIM 94188</strain>
    </source>
</reference>
<feature type="compositionally biased region" description="Basic residues" evidence="4">
    <location>
        <begin position="1"/>
        <end position="11"/>
    </location>
</feature>
<dbReference type="Proteomes" id="UP001596072">
    <property type="component" value="Unassembled WGS sequence"/>
</dbReference>